<reference evidence="1" key="1">
    <citation type="submission" date="2016-08" db="EMBL/GenBank/DDBJ databases">
        <authorList>
            <person name="Ngugi D.K."/>
            <person name="Miyake S."/>
            <person name="Stingl U."/>
        </authorList>
    </citation>
    <scope>NUCLEOTIDE SEQUENCE</scope>
    <source>
        <strain evidence="1">SCG-D08WGA-EpuloA1</strain>
    </source>
</reference>
<accession>A0ACC8XH70</accession>
<evidence type="ECO:0000313" key="1">
    <source>
        <dbReference type="EMBL" id="ONI42905.1"/>
    </source>
</evidence>
<dbReference type="EMBL" id="LJHD01000173">
    <property type="protein sequence ID" value="ONI42905.1"/>
    <property type="molecule type" value="Genomic_DNA"/>
</dbReference>
<proteinExistence type="predicted"/>
<gene>
    <name evidence="1" type="ORF">AN640_07010</name>
</gene>
<keyword evidence="2" id="KW-1185">Reference proteome</keyword>
<evidence type="ECO:0000313" key="2">
    <source>
        <dbReference type="Proteomes" id="UP000188637"/>
    </source>
</evidence>
<protein>
    <submittedName>
        <fullName evidence="1">Uncharacterized protein</fullName>
    </submittedName>
</protein>
<comment type="caution">
    <text evidence="1">The sequence shown here is derived from an EMBL/GenBank/DDBJ whole genome shotgun (WGS) entry which is preliminary data.</text>
</comment>
<name>A0ACC8XH70_9FIRM</name>
<organism evidence="1 2">
    <name type="scientific">Candidatus Epulonipiscium fishelsonii</name>
    <dbReference type="NCBI Taxonomy" id="77094"/>
    <lineage>
        <taxon>Bacteria</taxon>
        <taxon>Bacillati</taxon>
        <taxon>Bacillota</taxon>
        <taxon>Clostridia</taxon>
        <taxon>Lachnospirales</taxon>
        <taxon>Lachnospiraceae</taxon>
        <taxon>Candidatus Epulonipiscium</taxon>
    </lineage>
</organism>
<sequence length="74" mass="8555">MSQITFICFISIAILCILLMFRTNDLIDKILCLISALVFLLCPYINSIDADYMNLLIWNLLFIVLITSPKKNRL</sequence>
<dbReference type="Proteomes" id="UP000188637">
    <property type="component" value="Unassembled WGS sequence"/>
</dbReference>